<dbReference type="InterPro" id="IPR001173">
    <property type="entry name" value="Glyco_trans_2-like"/>
</dbReference>
<evidence type="ECO:0000313" key="12">
    <source>
        <dbReference type="Proteomes" id="UP000283374"/>
    </source>
</evidence>
<evidence type="ECO:0000256" key="5">
    <source>
        <dbReference type="ARBA" id="ARBA00022692"/>
    </source>
</evidence>
<feature type="transmembrane region" description="Helical" evidence="9">
    <location>
        <begin position="267"/>
        <end position="292"/>
    </location>
</feature>
<evidence type="ECO:0000256" key="9">
    <source>
        <dbReference type="SAM" id="Phobius"/>
    </source>
</evidence>
<dbReference type="InterPro" id="IPR029044">
    <property type="entry name" value="Nucleotide-diphossugar_trans"/>
</dbReference>
<dbReference type="GO" id="GO:0005886">
    <property type="term" value="C:plasma membrane"/>
    <property type="evidence" value="ECO:0007669"/>
    <property type="project" value="TreeGrafter"/>
</dbReference>
<accession>A0A413RJT9</accession>
<dbReference type="OrthoDB" id="9811884at2"/>
<dbReference type="InterPro" id="IPR050256">
    <property type="entry name" value="Glycosyltransferase_2"/>
</dbReference>
<keyword evidence="2" id="KW-1003">Cell membrane</keyword>
<dbReference type="Proteomes" id="UP000283374">
    <property type="component" value="Unassembled WGS sequence"/>
</dbReference>
<evidence type="ECO:0000256" key="2">
    <source>
        <dbReference type="ARBA" id="ARBA00022475"/>
    </source>
</evidence>
<evidence type="ECO:0000256" key="4">
    <source>
        <dbReference type="ARBA" id="ARBA00022679"/>
    </source>
</evidence>
<dbReference type="EMBL" id="QWKP01000209">
    <property type="protein sequence ID" value="RHA38912.1"/>
    <property type="molecule type" value="Genomic_DNA"/>
</dbReference>
<evidence type="ECO:0000259" key="10">
    <source>
        <dbReference type="Pfam" id="PF00535"/>
    </source>
</evidence>
<organism evidence="11 12">
    <name type="scientific">Cellulomonas rhizosphaerae</name>
    <dbReference type="NCBI Taxonomy" id="2293719"/>
    <lineage>
        <taxon>Bacteria</taxon>
        <taxon>Bacillati</taxon>
        <taxon>Actinomycetota</taxon>
        <taxon>Actinomycetes</taxon>
        <taxon>Micrococcales</taxon>
        <taxon>Cellulomonadaceae</taxon>
        <taxon>Cellulomonas</taxon>
    </lineage>
</organism>
<keyword evidence="6" id="KW-0448">Lipopolysaccharide biosynthesis</keyword>
<evidence type="ECO:0000256" key="7">
    <source>
        <dbReference type="ARBA" id="ARBA00022989"/>
    </source>
</evidence>
<keyword evidence="4 11" id="KW-0808">Transferase</keyword>
<name>A0A413RJT9_9CELL</name>
<evidence type="ECO:0000256" key="3">
    <source>
        <dbReference type="ARBA" id="ARBA00022676"/>
    </source>
</evidence>
<keyword evidence="5 9" id="KW-0812">Transmembrane</keyword>
<dbReference type="Pfam" id="PF00535">
    <property type="entry name" value="Glycos_transf_2"/>
    <property type="match status" value="1"/>
</dbReference>
<keyword evidence="8 9" id="KW-0472">Membrane</keyword>
<feature type="transmembrane region" description="Helical" evidence="9">
    <location>
        <begin position="232"/>
        <end position="255"/>
    </location>
</feature>
<reference evidence="11 12" key="1">
    <citation type="submission" date="2018-08" db="EMBL/GenBank/DDBJ databases">
        <title>Cellulomonas rhizosphaerae sp. nov., a novel actinomycete isolated from soil.</title>
        <authorList>
            <person name="Tian Y."/>
        </authorList>
    </citation>
    <scope>NUCLEOTIDE SEQUENCE [LARGE SCALE GENOMIC DNA]</scope>
    <source>
        <strain evidence="11 12">NEAU-TCZ24</strain>
    </source>
</reference>
<dbReference type="GO" id="GO:0099621">
    <property type="term" value="F:undecaprenyl-phosphate 4-deoxy-4-formamido-L-arabinose transferase activity"/>
    <property type="evidence" value="ECO:0007669"/>
    <property type="project" value="TreeGrafter"/>
</dbReference>
<keyword evidence="3" id="KW-0328">Glycosyltransferase</keyword>
<dbReference type="Gene3D" id="3.90.550.10">
    <property type="entry name" value="Spore Coat Polysaccharide Biosynthesis Protein SpsA, Chain A"/>
    <property type="match status" value="1"/>
</dbReference>
<dbReference type="SUPFAM" id="SSF53448">
    <property type="entry name" value="Nucleotide-diphospho-sugar transferases"/>
    <property type="match status" value="1"/>
</dbReference>
<dbReference type="PANTHER" id="PTHR48090:SF3">
    <property type="entry name" value="UNDECAPRENYL-PHOSPHATE 4-DEOXY-4-FORMAMIDO-L-ARABINOSE TRANSFERASE"/>
    <property type="match status" value="1"/>
</dbReference>
<evidence type="ECO:0000313" key="11">
    <source>
        <dbReference type="EMBL" id="RHA38912.1"/>
    </source>
</evidence>
<dbReference type="PANTHER" id="PTHR48090">
    <property type="entry name" value="UNDECAPRENYL-PHOSPHATE 4-DEOXY-4-FORMAMIDO-L-ARABINOSE TRANSFERASE-RELATED"/>
    <property type="match status" value="1"/>
</dbReference>
<evidence type="ECO:0000256" key="1">
    <source>
        <dbReference type="ARBA" id="ARBA00006739"/>
    </source>
</evidence>
<evidence type="ECO:0000256" key="8">
    <source>
        <dbReference type="ARBA" id="ARBA00023136"/>
    </source>
</evidence>
<feature type="domain" description="Glycosyltransferase 2-like" evidence="10">
    <location>
        <begin position="2"/>
        <end position="126"/>
    </location>
</feature>
<comment type="caution">
    <text evidence="11">The sequence shown here is derived from an EMBL/GenBank/DDBJ whole genome shotgun (WGS) entry which is preliminary data.</text>
</comment>
<comment type="similarity">
    <text evidence="1">Belongs to the glycosyltransferase 2 family.</text>
</comment>
<sequence>MSVVIPVYKGATTLPQVVAELAPLQAGFETPDGSQARLSEVLLVHDHGPDDSAAVMRALQERYPWVRTLWLSRNYGQHPATLAGMASSGGDWVVTMDEDGQHDPAYIGAMLDVALREQSAVVYALPLNAAPHGALRNLASKTAKRIVAVGVGQKDVGAFQSFRLILGEAARSTAAYAGAGVYLDVALGWVAGAPAQCGVMSREEGGRSSGYSTRRLLSHFWRMVLSSGTRGLRIVSALGVTFAGVGLVWAIALAISRLAGGSLPAGWTSIIVVVLVGTGAVLFSLGVIAEYLGVAVNLALGKPPYLLVSDPGAGPLGHRPATR</sequence>
<proteinExistence type="inferred from homology"/>
<dbReference type="GO" id="GO:0009103">
    <property type="term" value="P:lipopolysaccharide biosynthetic process"/>
    <property type="evidence" value="ECO:0007669"/>
    <property type="project" value="UniProtKB-KW"/>
</dbReference>
<keyword evidence="7 9" id="KW-1133">Transmembrane helix</keyword>
<keyword evidence="12" id="KW-1185">Reference proteome</keyword>
<gene>
    <name evidence="11" type="ORF">D1825_12880</name>
</gene>
<evidence type="ECO:0000256" key="6">
    <source>
        <dbReference type="ARBA" id="ARBA00022985"/>
    </source>
</evidence>
<protein>
    <submittedName>
        <fullName evidence="11">Glycosyltransferase</fullName>
    </submittedName>
</protein>
<dbReference type="AlphaFoldDB" id="A0A413RJT9"/>